<name>A0A271K8U6_9HYPH</name>
<dbReference type="AlphaFoldDB" id="A0A271K8U6"/>
<comment type="caution">
    <text evidence="1">The sequence shown here is derived from an EMBL/GenBank/DDBJ whole genome shotgun (WGS) entry which is preliminary data.</text>
</comment>
<sequence length="97" mass="10628">MTQHKQCFSSKIASEAAALKEQLAKVRMPFAKQEKSARRGPVDGPYNSLVSVGDKSLIFEIEGATIGSRELMNEVEAFFACIQPADVLAKFPEGQRP</sequence>
<dbReference type="OrthoDB" id="8117446at2"/>
<proteinExistence type="predicted"/>
<organism evidence="1 2">
    <name type="scientific">Mesorhizobium wenxiniae</name>
    <dbReference type="NCBI Taxonomy" id="2014805"/>
    <lineage>
        <taxon>Bacteria</taxon>
        <taxon>Pseudomonadati</taxon>
        <taxon>Pseudomonadota</taxon>
        <taxon>Alphaproteobacteria</taxon>
        <taxon>Hyphomicrobiales</taxon>
        <taxon>Phyllobacteriaceae</taxon>
        <taxon>Mesorhizobium</taxon>
    </lineage>
</organism>
<dbReference type="EMBL" id="NPKH01000037">
    <property type="protein sequence ID" value="PAP92166.1"/>
    <property type="molecule type" value="Genomic_DNA"/>
</dbReference>
<dbReference type="Proteomes" id="UP000215931">
    <property type="component" value="Unassembled WGS sequence"/>
</dbReference>
<protein>
    <submittedName>
        <fullName evidence="1">Uncharacterized protein</fullName>
    </submittedName>
</protein>
<evidence type="ECO:0000313" key="2">
    <source>
        <dbReference type="Proteomes" id="UP000215931"/>
    </source>
</evidence>
<accession>A0A271K8U6</accession>
<reference evidence="1 2" key="1">
    <citation type="submission" date="2017-08" db="EMBL/GenBank/DDBJ databases">
        <title>Mesorhizobium wenxinae sp. nov., a novel rhizobial species isolated from root nodules of chickpea (Cicer arietinum L.).</title>
        <authorList>
            <person name="Zhang J."/>
        </authorList>
    </citation>
    <scope>NUCLEOTIDE SEQUENCE [LARGE SCALE GENOMIC DNA]</scope>
    <source>
        <strain evidence="2">WYCCWR 10019</strain>
    </source>
</reference>
<evidence type="ECO:0000313" key="1">
    <source>
        <dbReference type="EMBL" id="PAP92166.1"/>
    </source>
</evidence>
<keyword evidence="2" id="KW-1185">Reference proteome</keyword>
<dbReference type="RefSeq" id="WP_095521483.1">
    <property type="nucleotide sequence ID" value="NZ_NPKH01000037.1"/>
</dbReference>
<gene>
    <name evidence="1" type="ORF">CIT31_29870</name>
</gene>